<dbReference type="Proteomes" id="UP000799440">
    <property type="component" value="Unassembled WGS sequence"/>
</dbReference>
<reference evidence="1" key="1">
    <citation type="journal article" date="2020" name="Stud. Mycol.">
        <title>101 Dothideomycetes genomes: a test case for predicting lifestyles and emergence of pathogens.</title>
        <authorList>
            <person name="Haridas S."/>
            <person name="Albert R."/>
            <person name="Binder M."/>
            <person name="Bloem J."/>
            <person name="Labutti K."/>
            <person name="Salamov A."/>
            <person name="Andreopoulos B."/>
            <person name="Baker S."/>
            <person name="Barry K."/>
            <person name="Bills G."/>
            <person name="Bluhm B."/>
            <person name="Cannon C."/>
            <person name="Castanera R."/>
            <person name="Culley D."/>
            <person name="Daum C."/>
            <person name="Ezra D."/>
            <person name="Gonzalez J."/>
            <person name="Henrissat B."/>
            <person name="Kuo A."/>
            <person name="Liang C."/>
            <person name="Lipzen A."/>
            <person name="Lutzoni F."/>
            <person name="Magnuson J."/>
            <person name="Mondo S."/>
            <person name="Nolan M."/>
            <person name="Ohm R."/>
            <person name="Pangilinan J."/>
            <person name="Park H.-J."/>
            <person name="Ramirez L."/>
            <person name="Alfaro M."/>
            <person name="Sun H."/>
            <person name="Tritt A."/>
            <person name="Yoshinaga Y."/>
            <person name="Zwiers L.-H."/>
            <person name="Turgeon B."/>
            <person name="Goodwin S."/>
            <person name="Spatafora J."/>
            <person name="Crous P."/>
            <person name="Grigoriev I."/>
        </authorList>
    </citation>
    <scope>NUCLEOTIDE SEQUENCE</scope>
    <source>
        <strain evidence="1">CBS 119925</strain>
    </source>
</reference>
<evidence type="ECO:0000313" key="2">
    <source>
        <dbReference type="Proteomes" id="UP000799440"/>
    </source>
</evidence>
<proteinExistence type="predicted"/>
<name>A0A6A6VN42_9PLEO</name>
<organism evidence="1 2">
    <name type="scientific">Sporormia fimetaria CBS 119925</name>
    <dbReference type="NCBI Taxonomy" id="1340428"/>
    <lineage>
        <taxon>Eukaryota</taxon>
        <taxon>Fungi</taxon>
        <taxon>Dikarya</taxon>
        <taxon>Ascomycota</taxon>
        <taxon>Pezizomycotina</taxon>
        <taxon>Dothideomycetes</taxon>
        <taxon>Pleosporomycetidae</taxon>
        <taxon>Pleosporales</taxon>
        <taxon>Sporormiaceae</taxon>
        <taxon>Sporormia</taxon>
    </lineage>
</organism>
<accession>A0A6A6VN42</accession>
<dbReference type="EMBL" id="MU006562">
    <property type="protein sequence ID" value="KAF2751563.1"/>
    <property type="molecule type" value="Genomic_DNA"/>
</dbReference>
<dbReference type="AlphaFoldDB" id="A0A6A6VN42"/>
<protein>
    <submittedName>
        <fullName evidence="1">Uncharacterized protein</fullName>
    </submittedName>
</protein>
<sequence>MQDEVDALKAEFRNMIAKAAAASCKWNWSSWALHVGIGGLWAYSNHSSTGLHQYHGIFN</sequence>
<evidence type="ECO:0000313" key="1">
    <source>
        <dbReference type="EMBL" id="KAF2751563.1"/>
    </source>
</evidence>
<gene>
    <name evidence="1" type="ORF">M011DRAFT_464290</name>
</gene>
<keyword evidence="2" id="KW-1185">Reference proteome</keyword>